<sequence length="211" mass="23806">MKRLFILFITVCAACAAAADATGQTTKQAARHDKSFLLDYYQQTYDDLEKAVAGLSEAQLRFKPAPDRWSISECLEHIILTEKMLFGFAQEVFAQSPNAERRGEIKMTDEEIINGIKDRSFKVQASKELTPATPGKYTDAEVALEELRNQRRTLLDYIDTLSEDDMRNRVSDSPFGPVDGYHSLLYIPGHTARHTLQIAEVKADSRFPKGE</sequence>
<dbReference type="InterPro" id="IPR024775">
    <property type="entry name" value="DinB-like"/>
</dbReference>
<feature type="domain" description="DinB-like" evidence="2">
    <location>
        <begin position="41"/>
        <end position="198"/>
    </location>
</feature>
<evidence type="ECO:0000313" key="3">
    <source>
        <dbReference type="EMBL" id="SKB30115.1"/>
    </source>
</evidence>
<dbReference type="InterPro" id="IPR034660">
    <property type="entry name" value="DinB/YfiT-like"/>
</dbReference>
<dbReference type="Proteomes" id="UP000190541">
    <property type="component" value="Unassembled WGS sequence"/>
</dbReference>
<proteinExistence type="predicted"/>
<dbReference type="SUPFAM" id="SSF109854">
    <property type="entry name" value="DinB/YfiT-like putative metalloenzymes"/>
    <property type="match status" value="1"/>
</dbReference>
<evidence type="ECO:0000313" key="4">
    <source>
        <dbReference type="Proteomes" id="UP000190541"/>
    </source>
</evidence>
<dbReference type="OrthoDB" id="9807923at2"/>
<evidence type="ECO:0000259" key="2">
    <source>
        <dbReference type="Pfam" id="PF12867"/>
    </source>
</evidence>
<feature type="chain" id="PRO_5013318524" evidence="1">
    <location>
        <begin position="19"/>
        <end position="211"/>
    </location>
</feature>
<evidence type="ECO:0000256" key="1">
    <source>
        <dbReference type="SAM" id="SignalP"/>
    </source>
</evidence>
<dbReference type="RefSeq" id="WP_079715314.1">
    <property type="nucleotide sequence ID" value="NZ_FUYS01000001.1"/>
</dbReference>
<dbReference type="Gene3D" id="1.20.120.450">
    <property type="entry name" value="dinb family like domain"/>
    <property type="match status" value="1"/>
</dbReference>
<keyword evidence="4" id="KW-1185">Reference proteome</keyword>
<organism evidence="3 4">
    <name type="scientific">Parapedobacter luteus</name>
    <dbReference type="NCBI Taxonomy" id="623280"/>
    <lineage>
        <taxon>Bacteria</taxon>
        <taxon>Pseudomonadati</taxon>
        <taxon>Bacteroidota</taxon>
        <taxon>Sphingobacteriia</taxon>
        <taxon>Sphingobacteriales</taxon>
        <taxon>Sphingobacteriaceae</taxon>
        <taxon>Parapedobacter</taxon>
    </lineage>
</organism>
<gene>
    <name evidence="3" type="ORF">SAMN05660226_00601</name>
</gene>
<feature type="signal peptide" evidence="1">
    <location>
        <begin position="1"/>
        <end position="18"/>
    </location>
</feature>
<protein>
    <submittedName>
        <fullName evidence="3">DinB superfamily protein</fullName>
    </submittedName>
</protein>
<keyword evidence="1" id="KW-0732">Signal</keyword>
<dbReference type="STRING" id="623280.SAMN05660226_00601"/>
<accession>A0A1T5A5D9</accession>
<dbReference type="AlphaFoldDB" id="A0A1T5A5D9"/>
<dbReference type="EMBL" id="FUYS01000001">
    <property type="protein sequence ID" value="SKB30115.1"/>
    <property type="molecule type" value="Genomic_DNA"/>
</dbReference>
<reference evidence="3 4" key="1">
    <citation type="submission" date="2017-02" db="EMBL/GenBank/DDBJ databases">
        <authorList>
            <person name="Peterson S.W."/>
        </authorList>
    </citation>
    <scope>NUCLEOTIDE SEQUENCE [LARGE SCALE GENOMIC DNA]</scope>
    <source>
        <strain evidence="3 4">DSM 22899</strain>
    </source>
</reference>
<name>A0A1T5A5D9_9SPHI</name>
<dbReference type="Pfam" id="PF12867">
    <property type="entry name" value="DinB_2"/>
    <property type="match status" value="1"/>
</dbReference>